<gene>
    <name evidence="1" type="ORF">SSLN_LOCUS9097</name>
</gene>
<evidence type="ECO:0000313" key="2">
    <source>
        <dbReference type="Proteomes" id="UP000275846"/>
    </source>
</evidence>
<evidence type="ECO:0000313" key="3">
    <source>
        <dbReference type="WBParaSite" id="SSLN_0000944601-mRNA-1"/>
    </source>
</evidence>
<reference evidence="3" key="1">
    <citation type="submission" date="2016-06" db="UniProtKB">
        <authorList>
            <consortium name="WormBaseParasite"/>
        </authorList>
    </citation>
    <scope>IDENTIFICATION</scope>
</reference>
<dbReference type="Proteomes" id="UP000275846">
    <property type="component" value="Unassembled WGS sequence"/>
</dbReference>
<protein>
    <submittedName>
        <fullName evidence="3">Reverse transcriptase domain-containing protein</fullName>
    </submittedName>
</protein>
<organism evidence="3">
    <name type="scientific">Schistocephalus solidus</name>
    <name type="common">Tapeworm</name>
    <dbReference type="NCBI Taxonomy" id="70667"/>
    <lineage>
        <taxon>Eukaryota</taxon>
        <taxon>Metazoa</taxon>
        <taxon>Spiralia</taxon>
        <taxon>Lophotrochozoa</taxon>
        <taxon>Platyhelminthes</taxon>
        <taxon>Cestoda</taxon>
        <taxon>Eucestoda</taxon>
        <taxon>Diphyllobothriidea</taxon>
        <taxon>Diphyllobothriidae</taxon>
        <taxon>Schistocephalus</taxon>
    </lineage>
</organism>
<name>A0A183SXZ9_SCHSO</name>
<dbReference type="WBParaSite" id="SSLN_0000944601-mRNA-1">
    <property type="protein sequence ID" value="SSLN_0000944601-mRNA-1"/>
    <property type="gene ID" value="SSLN_0000944601"/>
</dbReference>
<dbReference type="OrthoDB" id="6142323at2759"/>
<dbReference type="EMBL" id="UYSU01035036">
    <property type="protein sequence ID" value="VDL95482.1"/>
    <property type="molecule type" value="Genomic_DNA"/>
</dbReference>
<dbReference type="PANTHER" id="PTHR19446">
    <property type="entry name" value="REVERSE TRANSCRIPTASES"/>
    <property type="match status" value="1"/>
</dbReference>
<dbReference type="AlphaFoldDB" id="A0A183SXZ9"/>
<keyword evidence="2" id="KW-1185">Reference proteome</keyword>
<sequence>MSKQLHPSSPLHPSFIPLQYRVMPLPMEKLPMQYRGCTTIRRLERAVLPQKACVDTLEPWLYQVIEKVWRDGVVPSHWVSGILLPFFKNVDNTKCENYSGINLIDDSAKVFTLVLLSRFQSACDSRNRPNQVGFRDEHGPAIHTEPYSGIRYGYQQPTAINFVEFAAAFDSIHRET</sequence>
<reference evidence="1 2" key="2">
    <citation type="submission" date="2018-11" db="EMBL/GenBank/DDBJ databases">
        <authorList>
            <consortium name="Pathogen Informatics"/>
        </authorList>
    </citation>
    <scope>NUCLEOTIDE SEQUENCE [LARGE SCALE GENOMIC DNA]</scope>
    <source>
        <strain evidence="1 2">NST_G2</strain>
    </source>
</reference>
<proteinExistence type="predicted"/>
<evidence type="ECO:0000313" key="1">
    <source>
        <dbReference type="EMBL" id="VDL95482.1"/>
    </source>
</evidence>
<accession>A0A183SXZ9</accession>